<evidence type="ECO:0000256" key="5">
    <source>
        <dbReference type="SAM" id="Phobius"/>
    </source>
</evidence>
<reference evidence="7 8" key="1">
    <citation type="submission" date="2018-05" db="EMBL/GenBank/DDBJ databases">
        <title>Pararhodobacter marina sp. nov., isolated from deep-sea water of the Indian Ocean.</title>
        <authorList>
            <person name="Lai Q.Sr."/>
            <person name="Liu X."/>
            <person name="Shao Z."/>
        </authorList>
    </citation>
    <scope>NUCLEOTIDE SEQUENCE [LARGE SCALE GENOMIC DNA]</scope>
    <source>
        <strain evidence="7 8">CIC4N-9</strain>
    </source>
</reference>
<feature type="transmembrane region" description="Helical" evidence="5">
    <location>
        <begin position="36"/>
        <end position="55"/>
    </location>
</feature>
<organism evidence="7 8">
    <name type="scientific">Pararhodobacter marinus</name>
    <dbReference type="NCBI Taxonomy" id="2184063"/>
    <lineage>
        <taxon>Bacteria</taxon>
        <taxon>Pseudomonadati</taxon>
        <taxon>Pseudomonadota</taxon>
        <taxon>Alphaproteobacteria</taxon>
        <taxon>Rhodobacterales</taxon>
        <taxon>Paracoccaceae</taxon>
        <taxon>Pararhodobacter</taxon>
    </lineage>
</organism>
<dbReference type="Proteomes" id="UP000244940">
    <property type="component" value="Unassembled WGS sequence"/>
</dbReference>
<dbReference type="AlphaFoldDB" id="A0A2U2CFQ1"/>
<sequence length="192" mass="20478">MTAPATYPAMLILSLTDPVEGGRQLLTRSPQMSTRWMLLLAAVLVSVVMLYTLPVLTGETELMPSPFAFALTQGVMNVIVIAAITLVGQGFGGKGRFADVLWLVGWLQILTAGLLLVQIVTLLFLPVLNIPVGVASVAATIWILVGYICAVHGFSSRIAVLMGGMMTFVILSFVLSMILLLFGFAPPEVSNV</sequence>
<evidence type="ECO:0000256" key="3">
    <source>
        <dbReference type="ARBA" id="ARBA00022989"/>
    </source>
</evidence>
<dbReference type="Pfam" id="PF04893">
    <property type="entry name" value="Yip1"/>
    <property type="match status" value="1"/>
</dbReference>
<evidence type="ECO:0000256" key="2">
    <source>
        <dbReference type="ARBA" id="ARBA00022692"/>
    </source>
</evidence>
<dbReference type="GeneID" id="94363826"/>
<dbReference type="RefSeq" id="WP_109531803.1">
    <property type="nucleotide sequence ID" value="NZ_CAXPUO010000092.1"/>
</dbReference>
<dbReference type="EMBL" id="QEYD01000002">
    <property type="protein sequence ID" value="PWE30727.1"/>
    <property type="molecule type" value="Genomic_DNA"/>
</dbReference>
<evidence type="ECO:0000256" key="4">
    <source>
        <dbReference type="ARBA" id="ARBA00023136"/>
    </source>
</evidence>
<protein>
    <recommendedName>
        <fullName evidence="6">Yip1 domain-containing protein</fullName>
    </recommendedName>
</protein>
<accession>A0A2U2CFQ1</accession>
<comment type="subcellular location">
    <subcellularLocation>
        <location evidence="1">Membrane</location>
        <topology evidence="1">Multi-pass membrane protein</topology>
    </subcellularLocation>
</comment>
<feature type="transmembrane region" description="Helical" evidence="5">
    <location>
        <begin position="158"/>
        <end position="185"/>
    </location>
</feature>
<keyword evidence="2 5" id="KW-0812">Transmembrane</keyword>
<feature type="transmembrane region" description="Helical" evidence="5">
    <location>
        <begin position="67"/>
        <end position="88"/>
    </location>
</feature>
<keyword evidence="8" id="KW-1185">Reference proteome</keyword>
<feature type="domain" description="Yip1" evidence="6">
    <location>
        <begin position="14"/>
        <end position="176"/>
    </location>
</feature>
<gene>
    <name evidence="7" type="ORF">C4N9_02875</name>
</gene>
<evidence type="ECO:0000256" key="1">
    <source>
        <dbReference type="ARBA" id="ARBA00004141"/>
    </source>
</evidence>
<comment type="caution">
    <text evidence="7">The sequence shown here is derived from an EMBL/GenBank/DDBJ whole genome shotgun (WGS) entry which is preliminary data.</text>
</comment>
<dbReference type="InterPro" id="IPR006977">
    <property type="entry name" value="Yip1_dom"/>
</dbReference>
<keyword evidence="4 5" id="KW-0472">Membrane</keyword>
<evidence type="ECO:0000259" key="6">
    <source>
        <dbReference type="Pfam" id="PF04893"/>
    </source>
</evidence>
<dbReference type="GO" id="GO:0016020">
    <property type="term" value="C:membrane"/>
    <property type="evidence" value="ECO:0007669"/>
    <property type="project" value="UniProtKB-SubCell"/>
</dbReference>
<evidence type="ECO:0000313" key="7">
    <source>
        <dbReference type="EMBL" id="PWE30727.1"/>
    </source>
</evidence>
<dbReference type="OrthoDB" id="7688451at2"/>
<feature type="transmembrane region" description="Helical" evidence="5">
    <location>
        <begin position="100"/>
        <end position="124"/>
    </location>
</feature>
<name>A0A2U2CFQ1_9RHOB</name>
<evidence type="ECO:0000313" key="8">
    <source>
        <dbReference type="Proteomes" id="UP000244940"/>
    </source>
</evidence>
<proteinExistence type="predicted"/>
<feature type="transmembrane region" description="Helical" evidence="5">
    <location>
        <begin position="130"/>
        <end position="151"/>
    </location>
</feature>
<keyword evidence="3 5" id="KW-1133">Transmembrane helix</keyword>